<organism evidence="6 7">
    <name type="scientific">Tuber borchii</name>
    <name type="common">White truffle</name>
    <dbReference type="NCBI Taxonomy" id="42251"/>
    <lineage>
        <taxon>Eukaryota</taxon>
        <taxon>Fungi</taxon>
        <taxon>Dikarya</taxon>
        <taxon>Ascomycota</taxon>
        <taxon>Pezizomycotina</taxon>
        <taxon>Pezizomycetes</taxon>
        <taxon>Pezizales</taxon>
        <taxon>Tuberaceae</taxon>
        <taxon>Tuber</taxon>
    </lineage>
</organism>
<dbReference type="Proteomes" id="UP000244722">
    <property type="component" value="Unassembled WGS sequence"/>
</dbReference>
<feature type="compositionally biased region" description="Low complexity" evidence="3">
    <location>
        <begin position="769"/>
        <end position="785"/>
    </location>
</feature>
<feature type="domain" description="PP4R3 EVH1-like" evidence="5">
    <location>
        <begin position="13"/>
        <end position="127"/>
    </location>
</feature>
<dbReference type="InterPro" id="IPR006887">
    <property type="entry name" value="P4R3-like_central_dom"/>
</dbReference>
<keyword evidence="7" id="KW-1185">Reference proteome</keyword>
<dbReference type="InterPro" id="IPR011993">
    <property type="entry name" value="PH-like_dom_sf"/>
</dbReference>
<evidence type="ECO:0000256" key="3">
    <source>
        <dbReference type="SAM" id="MobiDB-lite"/>
    </source>
</evidence>
<dbReference type="Pfam" id="PF22972">
    <property type="entry name" value="EVH1_PP4R3"/>
    <property type="match status" value="1"/>
</dbReference>
<dbReference type="PANTHER" id="PTHR23318:SF0">
    <property type="entry name" value="SERINE_THREONINE-PROTEIN PHOSPHATASE 4 REGULATORY SUBUNIT 3"/>
    <property type="match status" value="1"/>
</dbReference>
<feature type="compositionally biased region" description="Gly residues" evidence="3">
    <location>
        <begin position="866"/>
        <end position="880"/>
    </location>
</feature>
<keyword evidence="2" id="KW-0539">Nucleus</keyword>
<dbReference type="Gene3D" id="2.30.29.30">
    <property type="entry name" value="Pleckstrin-homology domain (PH domain)/Phosphotyrosine-binding domain (PTB)"/>
    <property type="match status" value="1"/>
</dbReference>
<dbReference type="Pfam" id="PF04802">
    <property type="entry name" value="PP4R3"/>
    <property type="match status" value="1"/>
</dbReference>
<proteinExistence type="predicted"/>
<dbReference type="AlphaFoldDB" id="A0A2T6ZTS2"/>
<evidence type="ECO:0000259" key="4">
    <source>
        <dbReference type="Pfam" id="PF04802"/>
    </source>
</evidence>
<dbReference type="GO" id="GO:0072542">
    <property type="term" value="F:protein phosphatase activator activity"/>
    <property type="evidence" value="ECO:0007669"/>
    <property type="project" value="TreeGrafter"/>
</dbReference>
<dbReference type="InterPro" id="IPR016024">
    <property type="entry name" value="ARM-type_fold"/>
</dbReference>
<feature type="compositionally biased region" description="Acidic residues" evidence="3">
    <location>
        <begin position="738"/>
        <end position="747"/>
    </location>
</feature>
<accession>A0A2T6ZTS2</accession>
<comment type="caution">
    <text evidence="6">The sequence shown here is derived from an EMBL/GenBank/DDBJ whole genome shotgun (WGS) entry which is preliminary data.</text>
</comment>
<feature type="compositionally biased region" description="Acidic residues" evidence="3">
    <location>
        <begin position="703"/>
        <end position="712"/>
    </location>
</feature>
<dbReference type="STRING" id="42251.A0A2T6ZTS2"/>
<dbReference type="EMBL" id="NESQ01000105">
    <property type="protein sequence ID" value="PUU78881.1"/>
    <property type="molecule type" value="Genomic_DNA"/>
</dbReference>
<protein>
    <submittedName>
        <fullName evidence="6">Component of IIS longevity pathway SMK-1-domain-containing protein</fullName>
    </submittedName>
</protein>
<name>A0A2T6ZTS2_TUBBO</name>
<dbReference type="GO" id="GO:0030289">
    <property type="term" value="C:protein phosphatase 4 complex"/>
    <property type="evidence" value="ECO:0007669"/>
    <property type="project" value="TreeGrafter"/>
</dbReference>
<dbReference type="GO" id="GO:0006974">
    <property type="term" value="P:DNA damage response"/>
    <property type="evidence" value="ECO:0007669"/>
    <property type="project" value="TreeGrafter"/>
</dbReference>
<dbReference type="SUPFAM" id="SSF48371">
    <property type="entry name" value="ARM repeat"/>
    <property type="match status" value="1"/>
</dbReference>
<dbReference type="GO" id="GO:0005654">
    <property type="term" value="C:nucleoplasm"/>
    <property type="evidence" value="ECO:0007669"/>
    <property type="project" value="TreeGrafter"/>
</dbReference>
<feature type="domain" description="Serine/threonine-protein phosphatase 4 regulatory subunit 3-like central" evidence="4">
    <location>
        <begin position="159"/>
        <end position="663"/>
    </location>
</feature>
<evidence type="ECO:0000313" key="6">
    <source>
        <dbReference type="EMBL" id="PUU78881.1"/>
    </source>
</evidence>
<evidence type="ECO:0000313" key="7">
    <source>
        <dbReference type="Proteomes" id="UP000244722"/>
    </source>
</evidence>
<dbReference type="OrthoDB" id="27483at2759"/>
<sequence>MALSVPNPPTTPRRVKVYELRNNDWFDRGTGYCTGQLVNHGSLVSNKVADIRGAQDEPHIQVKSEEEQDRMLLETKIIKDDGYQKQQETLIVWTEPHGTDMALSFQEPEGCAAIWEFVSHVQSHLLSISGADEILSDDANETPISSVMLPSPELGNLTEIEAMIRSASSTNQARDSLGKFVLSEDFIRKLIPLLEMAEDLESLENLHRLCNIMKMIILLNDTLIIEHIVTDEVIFGVVGILEYDPDFPSHKANHRQFLSDTSKFKEVVPIKDPEIKKKIHWTYRLQYLKDVVLARILDDPTFSVLNSLIFFNQVDILQHLQSNQAFLKELFSIFHSTESEPTQKKNGVLFIQQCCSIAKNLQGPVRTQLYSHFIQNGLFAVIDFALLHDDASVRIAGTDVLVAMIDHDPAMMRAFIFRQISDKQKPLTDTLIELLLGEQDLGVKAQIADAIRILLDPSTGLQVEGLGKASDITSRLHPRNHNADRETENFLKTFYDDSAKKLFLPLSELDNRKSLKGLSIAEVSLFSHLVDTLCFFVRQHAFRGKYFLLAENLPSRVAQLLQSPEKHLKLSALKFFRTCVGLQDEFYIRHMIKWKLFGPILGIVIDTMPRDNLLNSACLEFFEFIKRENIKQIIVHLGENYRDQMKEITYVDTFNMLILRCEQLQDTTMPSSYVQEDKSIRNHVNGARRWQGVKDMDAAEEEYFNTSDEEDNAPTPKDSPIKGANGSGSPVPKPLVDYADDDPMDTADESKPEEKGGTATPTKPALEGASSASPTTSPTTLSPTSQKSDSDVLSGAPTPERLSEKRRREEEDDDELGKLRNKRRSPTCGSGSVNVLTKKRGSGPGGSPPTKKIAINLAVKTSTGSSDGGGGGGDVTGDGGGEADDEK</sequence>
<dbReference type="InterPro" id="IPR051137">
    <property type="entry name" value="PP4R3-like"/>
</dbReference>
<evidence type="ECO:0000256" key="1">
    <source>
        <dbReference type="ARBA" id="ARBA00004123"/>
    </source>
</evidence>
<dbReference type="PANTHER" id="PTHR23318">
    <property type="entry name" value="ATP SYNTHASE GAMMA-RELATED"/>
    <property type="match status" value="1"/>
</dbReference>
<feature type="region of interest" description="Disordered" evidence="3">
    <location>
        <begin position="703"/>
        <end position="887"/>
    </location>
</feature>
<evidence type="ECO:0000256" key="2">
    <source>
        <dbReference type="ARBA" id="ARBA00023242"/>
    </source>
</evidence>
<dbReference type="InterPro" id="IPR055236">
    <property type="entry name" value="EVH1_PP4R3"/>
</dbReference>
<evidence type="ECO:0000259" key="5">
    <source>
        <dbReference type="Pfam" id="PF22972"/>
    </source>
</evidence>
<reference evidence="6 7" key="1">
    <citation type="submission" date="2017-04" db="EMBL/GenBank/DDBJ databases">
        <title>Draft genome sequence of Tuber borchii Vittad., a whitish edible truffle.</title>
        <authorList>
            <consortium name="DOE Joint Genome Institute"/>
            <person name="Murat C."/>
            <person name="Kuo A."/>
            <person name="Barry K.W."/>
            <person name="Clum A."/>
            <person name="Dockter R.B."/>
            <person name="Fauchery L."/>
            <person name="Iotti M."/>
            <person name="Kohler A."/>
            <person name="Labutti K."/>
            <person name="Lindquist E.A."/>
            <person name="Lipzen A."/>
            <person name="Ohm R.A."/>
            <person name="Wang M."/>
            <person name="Grigoriev I.V."/>
            <person name="Zambonelli A."/>
            <person name="Martin F.M."/>
        </authorList>
    </citation>
    <scope>NUCLEOTIDE SEQUENCE [LARGE SCALE GENOMIC DNA]</scope>
    <source>
        <strain evidence="6 7">Tbo3840</strain>
    </source>
</reference>
<gene>
    <name evidence="6" type="ORF">B9Z19DRAFT_1126017</name>
</gene>
<comment type="subcellular location">
    <subcellularLocation>
        <location evidence="1">Nucleus</location>
    </subcellularLocation>
</comment>